<gene>
    <name evidence="4" type="ORF">GCM10011583_16770</name>
</gene>
<proteinExistence type="predicted"/>
<name>A0ABQ2E0Z0_9ACTN</name>
<dbReference type="EMBL" id="BMMV01000004">
    <property type="protein sequence ID" value="GGJ85755.1"/>
    <property type="molecule type" value="Genomic_DNA"/>
</dbReference>
<keyword evidence="2" id="KW-1133">Transmembrane helix</keyword>
<feature type="transmembrane region" description="Helical" evidence="2">
    <location>
        <begin position="402"/>
        <end position="420"/>
    </location>
</feature>
<feature type="transmembrane region" description="Helical" evidence="2">
    <location>
        <begin position="473"/>
        <end position="498"/>
    </location>
</feature>
<dbReference type="Proteomes" id="UP000660265">
    <property type="component" value="Unassembled WGS sequence"/>
</dbReference>
<keyword evidence="5" id="KW-1185">Reference proteome</keyword>
<keyword evidence="2" id="KW-0812">Transmembrane</keyword>
<feature type="transmembrane region" description="Helical" evidence="2">
    <location>
        <begin position="441"/>
        <end position="461"/>
    </location>
</feature>
<evidence type="ECO:0000256" key="1">
    <source>
        <dbReference type="SAM" id="MobiDB-lite"/>
    </source>
</evidence>
<feature type="region of interest" description="Disordered" evidence="1">
    <location>
        <begin position="509"/>
        <end position="540"/>
    </location>
</feature>
<comment type="caution">
    <text evidence="4">The sequence shown here is derived from an EMBL/GenBank/DDBJ whole genome shotgun (WGS) entry which is preliminary data.</text>
</comment>
<evidence type="ECO:0000313" key="5">
    <source>
        <dbReference type="Proteomes" id="UP000660265"/>
    </source>
</evidence>
<feature type="domain" description="Beta-lactamase-related" evidence="3">
    <location>
        <begin position="56"/>
        <end position="366"/>
    </location>
</feature>
<evidence type="ECO:0000256" key="2">
    <source>
        <dbReference type="SAM" id="Phobius"/>
    </source>
</evidence>
<dbReference type="Gene3D" id="3.40.710.10">
    <property type="entry name" value="DD-peptidase/beta-lactamase superfamily"/>
    <property type="match status" value="1"/>
</dbReference>
<dbReference type="InterPro" id="IPR001466">
    <property type="entry name" value="Beta-lactam-related"/>
</dbReference>
<reference evidence="5" key="1">
    <citation type="journal article" date="2019" name="Int. J. Syst. Evol. Microbiol.">
        <title>The Global Catalogue of Microorganisms (GCM) 10K type strain sequencing project: providing services to taxonomists for standard genome sequencing and annotation.</title>
        <authorList>
            <consortium name="The Broad Institute Genomics Platform"/>
            <consortium name="The Broad Institute Genome Sequencing Center for Infectious Disease"/>
            <person name="Wu L."/>
            <person name="Ma J."/>
        </authorList>
    </citation>
    <scope>NUCLEOTIDE SEQUENCE [LARGE SCALE GENOMIC DNA]</scope>
    <source>
        <strain evidence="5">CGMCC 4.7275</strain>
    </source>
</reference>
<dbReference type="InterPro" id="IPR050491">
    <property type="entry name" value="AmpC-like"/>
</dbReference>
<dbReference type="SUPFAM" id="SSF56601">
    <property type="entry name" value="beta-lactamase/transpeptidase-like"/>
    <property type="match status" value="1"/>
</dbReference>
<keyword evidence="4" id="KW-0378">Hydrolase</keyword>
<dbReference type="PANTHER" id="PTHR46825">
    <property type="entry name" value="D-ALANYL-D-ALANINE-CARBOXYPEPTIDASE/ENDOPEPTIDASE AMPH"/>
    <property type="match status" value="1"/>
</dbReference>
<accession>A0ABQ2E0Z0</accession>
<sequence>MWIRTNTRRRSVPGRLGAALGLTAAVLVGLSPAALARPAAGPADADTTAALTPAAVDRFMNDYLDRTGLPGAVVAVTRGNEVVHTAGYGHTAGGRTMTGRTPVPVASLSKSMTALAVMQLVEEGRIDLDRPVRSYLPEFTMADERAARITVRQLLDQTSGMADSAFPDLALPQAHTLKGAVSRMRGASLAAEPGTRWSYHNPNYFVAARLVEVVSGEPFADRLRTRVFTPLGMTDSRSVDSTTDMPEDARGYVRAYGRVVERAHPRWFTAGGHGVVTTADDLADWLIAQNNGGVGADGRRVVSARSVDLMHTPPKGEIYAMGWLLAEPTDGEGAREIQHTGQLLTQNAIQILLPERKIGIAVVSNTGMVSGDDSVGISDGLRDLAEGRSPEIREPFTMTADHILAALTLLALGLGTLGAVRASGWVRRAAGRPLWRAGLRTLPYAALVAFFPLLPELVGLLMRRAGTLDQVLYVWPALYVCAAAVSLASVVVIAARGVHAIRAAVRGRRAPGSWPSGDGADSPGGSPAPVVVDRGVGAGQ</sequence>
<evidence type="ECO:0000259" key="3">
    <source>
        <dbReference type="Pfam" id="PF00144"/>
    </source>
</evidence>
<evidence type="ECO:0000313" key="4">
    <source>
        <dbReference type="EMBL" id="GGJ85755.1"/>
    </source>
</evidence>
<dbReference type="RefSeq" id="WP_189106687.1">
    <property type="nucleotide sequence ID" value="NZ_BMMV01000004.1"/>
</dbReference>
<dbReference type="InterPro" id="IPR012338">
    <property type="entry name" value="Beta-lactam/transpept-like"/>
</dbReference>
<organism evidence="4 5">
    <name type="scientific">Streptomyces camponoticapitis</name>
    <dbReference type="NCBI Taxonomy" id="1616125"/>
    <lineage>
        <taxon>Bacteria</taxon>
        <taxon>Bacillati</taxon>
        <taxon>Actinomycetota</taxon>
        <taxon>Actinomycetes</taxon>
        <taxon>Kitasatosporales</taxon>
        <taxon>Streptomycetaceae</taxon>
        <taxon>Streptomyces</taxon>
    </lineage>
</organism>
<protein>
    <submittedName>
        <fullName evidence="4">Serine hydrolase</fullName>
    </submittedName>
</protein>
<feature type="compositionally biased region" description="Low complexity" evidence="1">
    <location>
        <begin position="511"/>
        <end position="529"/>
    </location>
</feature>
<dbReference type="GO" id="GO:0016787">
    <property type="term" value="F:hydrolase activity"/>
    <property type="evidence" value="ECO:0007669"/>
    <property type="project" value="UniProtKB-KW"/>
</dbReference>
<dbReference type="PANTHER" id="PTHR46825:SF9">
    <property type="entry name" value="BETA-LACTAMASE-RELATED DOMAIN-CONTAINING PROTEIN"/>
    <property type="match status" value="1"/>
</dbReference>
<dbReference type="Pfam" id="PF00144">
    <property type="entry name" value="Beta-lactamase"/>
    <property type="match status" value="1"/>
</dbReference>
<keyword evidence="2" id="KW-0472">Membrane</keyword>